<dbReference type="PANTHER" id="PTHR14136">
    <property type="entry name" value="BTB_POZ DOMAIN-CONTAINING PROTEIN KCTD9"/>
    <property type="match status" value="1"/>
</dbReference>
<organism evidence="2 3">
    <name type="scientific">Agrobacterium tumefaciens</name>
    <dbReference type="NCBI Taxonomy" id="358"/>
    <lineage>
        <taxon>Bacteria</taxon>
        <taxon>Pseudomonadati</taxon>
        <taxon>Pseudomonadota</taxon>
        <taxon>Alphaproteobacteria</taxon>
        <taxon>Hyphomicrobiales</taxon>
        <taxon>Rhizobiaceae</taxon>
        <taxon>Rhizobium/Agrobacterium group</taxon>
        <taxon>Agrobacterium</taxon>
        <taxon>Agrobacterium tumefaciens complex</taxon>
    </lineage>
</organism>
<dbReference type="AlphaFoldDB" id="A0A0D0KXI4"/>
<name>A0A0D0KXI4_AGRTU</name>
<evidence type="ECO:0008006" key="4">
    <source>
        <dbReference type="Google" id="ProtNLM"/>
    </source>
</evidence>
<dbReference type="SUPFAM" id="SSF141571">
    <property type="entry name" value="Pentapeptide repeat-like"/>
    <property type="match status" value="1"/>
</dbReference>
<protein>
    <recommendedName>
        <fullName evidence="4">Pentapeptide repeat-containing protein</fullName>
    </recommendedName>
</protein>
<feature type="region of interest" description="Disordered" evidence="1">
    <location>
        <begin position="224"/>
        <end position="245"/>
    </location>
</feature>
<dbReference type="PANTHER" id="PTHR14136:SF17">
    <property type="entry name" value="BTB_POZ DOMAIN-CONTAINING PROTEIN KCTD9"/>
    <property type="match status" value="1"/>
</dbReference>
<dbReference type="Pfam" id="PF00805">
    <property type="entry name" value="Pentapeptide"/>
    <property type="match status" value="1"/>
</dbReference>
<dbReference type="InterPro" id="IPR051082">
    <property type="entry name" value="Pentapeptide-BTB/POZ_domain"/>
</dbReference>
<dbReference type="OrthoDB" id="7304622at2"/>
<evidence type="ECO:0000256" key="1">
    <source>
        <dbReference type="SAM" id="MobiDB-lite"/>
    </source>
</evidence>
<evidence type="ECO:0000313" key="3">
    <source>
        <dbReference type="Proteomes" id="UP000035017"/>
    </source>
</evidence>
<gene>
    <name evidence="2" type="ORF">RU07_14700</name>
</gene>
<dbReference type="Gene3D" id="2.160.20.80">
    <property type="entry name" value="E3 ubiquitin-protein ligase SopA"/>
    <property type="match status" value="1"/>
</dbReference>
<dbReference type="Pfam" id="PF13599">
    <property type="entry name" value="Pentapeptide_4"/>
    <property type="match status" value="1"/>
</dbReference>
<dbReference type="EMBL" id="JXQV01000012">
    <property type="protein sequence ID" value="KIQ01973.1"/>
    <property type="molecule type" value="Genomic_DNA"/>
</dbReference>
<dbReference type="InterPro" id="IPR001646">
    <property type="entry name" value="5peptide_repeat"/>
</dbReference>
<dbReference type="Proteomes" id="UP000035017">
    <property type="component" value="Unassembled WGS sequence"/>
</dbReference>
<reference evidence="2 3" key="1">
    <citation type="submission" date="2014-12" db="EMBL/GenBank/DDBJ databases">
        <title>16Stimator: statistical estimation of ribosomal gene copy numbers from draft genome assemblies.</title>
        <authorList>
            <person name="Perisin M.A."/>
            <person name="Vetter M."/>
            <person name="Gilbert J.A."/>
            <person name="Bergelson J."/>
        </authorList>
    </citation>
    <scope>NUCLEOTIDE SEQUENCE [LARGE SCALE GENOMIC DNA]</scope>
    <source>
        <strain evidence="2 3">MEJ076</strain>
    </source>
</reference>
<evidence type="ECO:0000313" key="2">
    <source>
        <dbReference type="EMBL" id="KIQ01973.1"/>
    </source>
</evidence>
<comment type="caution">
    <text evidence="2">The sequence shown here is derived from an EMBL/GenBank/DDBJ whole genome shotgun (WGS) entry which is preliminary data.</text>
</comment>
<accession>A0A0D0KXI4</accession>
<sequence>MTIERRLTERTGKLIYGAAFALLAFFAMPTRKSEAASCRAEASAQIDWSKCNKRLLMLGGSVLDGADLRATDFTFTDLRGSSFKKANLEKAKLIRTSLASSQLQDGNFTKVEAYRGDFSDANAENAKFYGAEMQRANFQNAKLVGADFSKAELGRADFEGAELTGTKFTMSNLSRSRFEGATFTGPIDFANAFLLLARIEGLDLSTATGLDQKQIDIACGDAKTKLPQGLTTPTSWPCPEDPDED</sequence>
<proteinExistence type="predicted"/>